<name>A0A2P1MXK1_9CAUD</name>
<dbReference type="InterPro" id="IPR036249">
    <property type="entry name" value="Thioredoxin-like_sf"/>
</dbReference>
<dbReference type="EMBL" id="MH078572">
    <property type="protein sequence ID" value="AVP40304.1"/>
    <property type="molecule type" value="Genomic_DNA"/>
</dbReference>
<dbReference type="KEGG" id="vg:54990044"/>
<dbReference type="GeneID" id="54990044"/>
<reference evidence="1 2" key="1">
    <citation type="submission" date="2018-03" db="EMBL/GenBank/DDBJ databases">
        <title>Isolation, the biological characteristics and genomics of two new strains of lysate Staphylococcus aureus phage.</title>
        <authorList>
            <person name="Jin X."/>
            <person name="Zhang C."/>
        </authorList>
    </citation>
    <scope>NUCLEOTIDE SEQUENCE [LARGE SCALE GENOMIC DNA]</scope>
</reference>
<evidence type="ECO:0000313" key="1">
    <source>
        <dbReference type="EMBL" id="AVP40304.1"/>
    </source>
</evidence>
<organism evidence="1 2">
    <name type="scientific">Staphylococcus phage phiSA_BS1</name>
    <dbReference type="NCBI Taxonomy" id="2126734"/>
    <lineage>
        <taxon>Viruses</taxon>
        <taxon>Duplodnaviria</taxon>
        <taxon>Heunggongvirae</taxon>
        <taxon>Uroviricota</taxon>
        <taxon>Caudoviricetes</taxon>
        <taxon>Herelleviridae</taxon>
        <taxon>Twortvirinae</taxon>
        <taxon>Baoshanvirus</taxon>
        <taxon>Baoshanvirus BS1</taxon>
    </lineage>
</organism>
<dbReference type="CDD" id="cd02947">
    <property type="entry name" value="TRX_family"/>
    <property type="match status" value="1"/>
</dbReference>
<accession>A0A2P1MXK1</accession>
<dbReference type="Proteomes" id="UP000241797">
    <property type="component" value="Segment"/>
</dbReference>
<sequence>MEELKSLKEVEVEKDSQDNLILFISQNNCGKCTVLEFGIPSYMDALELDIPVAHINIDDLEEGRELAEDYYELTSTPTLIAYKKGEQVGRQNSVEGIQQLDALVKDLGISLS</sequence>
<protein>
    <submittedName>
        <fullName evidence="1">Oxidoreductase</fullName>
    </submittedName>
</protein>
<proteinExistence type="predicted"/>
<dbReference type="InterPro" id="IPR046698">
    <property type="entry name" value="PedC-like"/>
</dbReference>
<dbReference type="Pfam" id="PF20207">
    <property type="entry name" value="DUF6568"/>
    <property type="match status" value="1"/>
</dbReference>
<evidence type="ECO:0000313" key="2">
    <source>
        <dbReference type="Proteomes" id="UP000241797"/>
    </source>
</evidence>
<keyword evidence="2" id="KW-1185">Reference proteome</keyword>
<dbReference type="RefSeq" id="YP_009799555.1">
    <property type="nucleotide sequence ID" value="NC_047945.1"/>
</dbReference>
<dbReference type="Gene3D" id="3.40.30.10">
    <property type="entry name" value="Glutaredoxin"/>
    <property type="match status" value="1"/>
</dbReference>
<dbReference type="SUPFAM" id="SSF52833">
    <property type="entry name" value="Thioredoxin-like"/>
    <property type="match status" value="1"/>
</dbReference>